<name>A0A2G8K8T2_STIJA</name>
<dbReference type="InterPro" id="IPR052259">
    <property type="entry name" value="Nucleoredoxin-like"/>
</dbReference>
<dbReference type="OrthoDB" id="409136at2759"/>
<proteinExistence type="inferred from homology"/>
<dbReference type="EMBL" id="MRZV01000777">
    <property type="protein sequence ID" value="PIK44421.1"/>
    <property type="molecule type" value="Genomic_DNA"/>
</dbReference>
<dbReference type="InterPro" id="IPR013766">
    <property type="entry name" value="Thioredoxin_domain"/>
</dbReference>
<accession>A0A2G8K8T2</accession>
<keyword evidence="4" id="KW-0520">NAD</keyword>
<evidence type="ECO:0000256" key="7">
    <source>
        <dbReference type="ARBA" id="ARBA00047804"/>
    </source>
</evidence>
<dbReference type="PANTHER" id="PTHR13871">
    <property type="entry name" value="THIOREDOXIN"/>
    <property type="match status" value="1"/>
</dbReference>
<keyword evidence="2" id="KW-0677">Repeat</keyword>
<dbReference type="PROSITE" id="PS51352">
    <property type="entry name" value="THIOREDOXIN_2"/>
    <property type="match status" value="1"/>
</dbReference>
<dbReference type="SUPFAM" id="SSF52833">
    <property type="entry name" value="Thioredoxin-like"/>
    <property type="match status" value="1"/>
</dbReference>
<keyword evidence="3" id="KW-0560">Oxidoreductase</keyword>
<comment type="similarity">
    <text evidence="5">Belongs to the nucleoredoxin family.</text>
</comment>
<dbReference type="PANTHER" id="PTHR13871:SF96">
    <property type="entry name" value="THIOREDOXIN DOMAIN-CONTAINING PROTEIN"/>
    <property type="match status" value="1"/>
</dbReference>
<evidence type="ECO:0000256" key="2">
    <source>
        <dbReference type="ARBA" id="ARBA00022737"/>
    </source>
</evidence>
<evidence type="ECO:0000256" key="1">
    <source>
        <dbReference type="ARBA" id="ARBA00012612"/>
    </source>
</evidence>
<feature type="non-terminal residue" evidence="9">
    <location>
        <position position="102"/>
    </location>
</feature>
<dbReference type="AlphaFoldDB" id="A0A2G8K8T2"/>
<dbReference type="Gene3D" id="3.40.30.10">
    <property type="entry name" value="Glutaredoxin"/>
    <property type="match status" value="1"/>
</dbReference>
<organism evidence="9 10">
    <name type="scientific">Stichopus japonicus</name>
    <name type="common">Sea cucumber</name>
    <dbReference type="NCBI Taxonomy" id="307972"/>
    <lineage>
        <taxon>Eukaryota</taxon>
        <taxon>Metazoa</taxon>
        <taxon>Echinodermata</taxon>
        <taxon>Eleutherozoa</taxon>
        <taxon>Echinozoa</taxon>
        <taxon>Holothuroidea</taxon>
        <taxon>Aspidochirotacea</taxon>
        <taxon>Aspidochirotida</taxon>
        <taxon>Stichopodidae</taxon>
        <taxon>Apostichopus</taxon>
    </lineage>
</organism>
<gene>
    <name evidence="9" type="ORF">BSL78_18698</name>
</gene>
<evidence type="ECO:0000313" key="9">
    <source>
        <dbReference type="EMBL" id="PIK44421.1"/>
    </source>
</evidence>
<evidence type="ECO:0000256" key="4">
    <source>
        <dbReference type="ARBA" id="ARBA00023027"/>
    </source>
</evidence>
<sequence>MAGPIATLLGAVVQNGSKDEIQVSSFSGEGKVIGLYFSAHWCPPCRAFTPKLADFYKNFKQSPRGDELEIVFVSSDKTQTDFDTYFGDMPWLALPFEKRDVK</sequence>
<evidence type="ECO:0000256" key="5">
    <source>
        <dbReference type="ARBA" id="ARBA00025782"/>
    </source>
</evidence>
<comment type="catalytic activity">
    <reaction evidence="7">
        <text>[protein]-dithiol + NADP(+) = [protein]-disulfide + NADPH + H(+)</text>
        <dbReference type="Rhea" id="RHEA:18753"/>
        <dbReference type="Rhea" id="RHEA-COMP:10593"/>
        <dbReference type="Rhea" id="RHEA-COMP:10594"/>
        <dbReference type="ChEBI" id="CHEBI:15378"/>
        <dbReference type="ChEBI" id="CHEBI:29950"/>
        <dbReference type="ChEBI" id="CHEBI:50058"/>
        <dbReference type="ChEBI" id="CHEBI:57783"/>
        <dbReference type="ChEBI" id="CHEBI:58349"/>
        <dbReference type="EC" id="1.8.1.8"/>
    </reaction>
</comment>
<dbReference type="InterPro" id="IPR036249">
    <property type="entry name" value="Thioredoxin-like_sf"/>
</dbReference>
<evidence type="ECO:0000313" key="10">
    <source>
        <dbReference type="Proteomes" id="UP000230750"/>
    </source>
</evidence>
<dbReference type="Proteomes" id="UP000230750">
    <property type="component" value="Unassembled WGS sequence"/>
</dbReference>
<dbReference type="Pfam" id="PF13905">
    <property type="entry name" value="Thioredoxin_8"/>
    <property type="match status" value="1"/>
</dbReference>
<dbReference type="GO" id="GO:0047134">
    <property type="term" value="F:protein-disulfide reductase [NAD(P)H] activity"/>
    <property type="evidence" value="ECO:0007669"/>
    <property type="project" value="UniProtKB-EC"/>
</dbReference>
<keyword evidence="10" id="KW-1185">Reference proteome</keyword>
<dbReference type="InterPro" id="IPR012336">
    <property type="entry name" value="Thioredoxin-like_fold"/>
</dbReference>
<comment type="caution">
    <text evidence="9">The sequence shown here is derived from an EMBL/GenBank/DDBJ whole genome shotgun (WGS) entry which is preliminary data.</text>
</comment>
<dbReference type="STRING" id="307972.A0A2G8K8T2"/>
<reference evidence="9 10" key="1">
    <citation type="journal article" date="2017" name="PLoS Biol.">
        <title>The sea cucumber genome provides insights into morphological evolution and visceral regeneration.</title>
        <authorList>
            <person name="Zhang X."/>
            <person name="Sun L."/>
            <person name="Yuan J."/>
            <person name="Sun Y."/>
            <person name="Gao Y."/>
            <person name="Zhang L."/>
            <person name="Li S."/>
            <person name="Dai H."/>
            <person name="Hamel J.F."/>
            <person name="Liu C."/>
            <person name="Yu Y."/>
            <person name="Liu S."/>
            <person name="Lin W."/>
            <person name="Guo K."/>
            <person name="Jin S."/>
            <person name="Xu P."/>
            <person name="Storey K.B."/>
            <person name="Huan P."/>
            <person name="Zhang T."/>
            <person name="Zhou Y."/>
            <person name="Zhang J."/>
            <person name="Lin C."/>
            <person name="Li X."/>
            <person name="Xing L."/>
            <person name="Huo D."/>
            <person name="Sun M."/>
            <person name="Wang L."/>
            <person name="Mercier A."/>
            <person name="Li F."/>
            <person name="Yang H."/>
            <person name="Xiang J."/>
        </authorList>
    </citation>
    <scope>NUCLEOTIDE SEQUENCE [LARGE SCALE GENOMIC DNA]</scope>
    <source>
        <strain evidence="9">Shaxun</strain>
        <tissue evidence="9">Muscle</tissue>
    </source>
</reference>
<evidence type="ECO:0000256" key="3">
    <source>
        <dbReference type="ARBA" id="ARBA00023002"/>
    </source>
</evidence>
<evidence type="ECO:0000256" key="6">
    <source>
        <dbReference type="ARBA" id="ARBA00047388"/>
    </source>
</evidence>
<protein>
    <recommendedName>
        <fullName evidence="1">protein-disulfide reductase</fullName>
        <ecNumber evidence="1">1.8.1.8</ecNumber>
    </recommendedName>
</protein>
<comment type="catalytic activity">
    <reaction evidence="6">
        <text>[protein]-dithiol + NAD(+) = [protein]-disulfide + NADH + H(+)</text>
        <dbReference type="Rhea" id="RHEA:18749"/>
        <dbReference type="Rhea" id="RHEA-COMP:10593"/>
        <dbReference type="Rhea" id="RHEA-COMP:10594"/>
        <dbReference type="ChEBI" id="CHEBI:15378"/>
        <dbReference type="ChEBI" id="CHEBI:29950"/>
        <dbReference type="ChEBI" id="CHEBI:50058"/>
        <dbReference type="ChEBI" id="CHEBI:57540"/>
        <dbReference type="ChEBI" id="CHEBI:57945"/>
        <dbReference type="EC" id="1.8.1.8"/>
    </reaction>
</comment>
<feature type="domain" description="Thioredoxin" evidence="8">
    <location>
        <begin position="1"/>
        <end position="102"/>
    </location>
</feature>
<dbReference type="EC" id="1.8.1.8" evidence="1"/>
<evidence type="ECO:0000259" key="8">
    <source>
        <dbReference type="PROSITE" id="PS51352"/>
    </source>
</evidence>